<keyword evidence="1" id="KW-1133">Transmembrane helix</keyword>
<dbReference type="STRING" id="38301.NX84_09285"/>
<gene>
    <name evidence="2" type="ORF">NCTC10288_00819</name>
</gene>
<dbReference type="Proteomes" id="UP000249264">
    <property type="component" value="Chromosome 1"/>
</dbReference>
<evidence type="ECO:0000313" key="2">
    <source>
        <dbReference type="EMBL" id="SQH99426.1"/>
    </source>
</evidence>
<organism evidence="2 3">
    <name type="scientific">Corynebacterium minutissimum</name>
    <dbReference type="NCBI Taxonomy" id="38301"/>
    <lineage>
        <taxon>Bacteria</taxon>
        <taxon>Bacillati</taxon>
        <taxon>Actinomycetota</taxon>
        <taxon>Actinomycetes</taxon>
        <taxon>Mycobacteriales</taxon>
        <taxon>Corynebacteriaceae</taxon>
        <taxon>Corynebacterium</taxon>
    </lineage>
</organism>
<reference evidence="2 3" key="1">
    <citation type="submission" date="2018-06" db="EMBL/GenBank/DDBJ databases">
        <authorList>
            <consortium name="Pathogen Informatics"/>
            <person name="Doyle S."/>
        </authorList>
    </citation>
    <scope>NUCLEOTIDE SEQUENCE [LARGE SCALE GENOMIC DNA]</scope>
    <source>
        <strain evidence="2 3">NCTC10288</strain>
    </source>
</reference>
<proteinExistence type="predicted"/>
<dbReference type="InterPro" id="IPR003425">
    <property type="entry name" value="CCB3/YggT"/>
</dbReference>
<feature type="transmembrane region" description="Helical" evidence="1">
    <location>
        <begin position="79"/>
        <end position="104"/>
    </location>
</feature>
<dbReference type="GO" id="GO:0016020">
    <property type="term" value="C:membrane"/>
    <property type="evidence" value="ECO:0007669"/>
    <property type="project" value="InterPro"/>
</dbReference>
<sequence>MVQIGSGDVNALGSILILAVSLYSWILLARIVIEMIQSFSRQFNPPRWFMMVAEVLFVLTDPPVKALRKVIPPLQLGGIALDVSVIVLFLLLAILSRLIGWVFFGAGGLVA</sequence>
<evidence type="ECO:0000256" key="1">
    <source>
        <dbReference type="SAM" id="Phobius"/>
    </source>
</evidence>
<accession>A0A2X4RB49</accession>
<keyword evidence="1" id="KW-0472">Membrane</keyword>
<evidence type="ECO:0000313" key="3">
    <source>
        <dbReference type="Proteomes" id="UP000249264"/>
    </source>
</evidence>
<dbReference type="Pfam" id="PF02325">
    <property type="entry name" value="CCB3_YggT"/>
    <property type="match status" value="1"/>
</dbReference>
<dbReference type="KEGG" id="cmin:NCTC10288_00819"/>
<keyword evidence="1" id="KW-0812">Transmembrane</keyword>
<dbReference type="EMBL" id="LS483460">
    <property type="protein sequence ID" value="SQH99426.1"/>
    <property type="molecule type" value="Genomic_DNA"/>
</dbReference>
<dbReference type="AlphaFoldDB" id="A0A2X4RB49"/>
<name>A0A2X4RB49_9CORY</name>
<protein>
    <submittedName>
        <fullName evidence="2">Hypothetical membrane protein</fullName>
    </submittedName>
</protein>
<feature type="transmembrane region" description="Helical" evidence="1">
    <location>
        <begin position="12"/>
        <end position="33"/>
    </location>
</feature>